<evidence type="ECO:0000256" key="1">
    <source>
        <dbReference type="ARBA" id="ARBA00001971"/>
    </source>
</evidence>
<evidence type="ECO:0000256" key="5">
    <source>
        <dbReference type="ARBA" id="ARBA00023004"/>
    </source>
</evidence>
<sequence length="481" mass="54418">MTPPHRVPRGSNVLSLMLHPKRFLRSLQLRGSPSYLTGTGVYLAIPGEQIRGFFRNSYDLVPAPSLFTALTTFFGLRHEDFKVFEHGHISRFERQVGFRKDFAVYLRGDNLKLVMKRFLVNFTREILLDDGIVSREWAYIPDLYKFITTRIFRAEVEALYGERVFAVCPSFCEDFWAFYDAFPTCNENFDWDDKDLYNVKYEPVWGTQYIRKMVKRHEDLGFSDAGIASAMLGYLFVTTANTIPAALWMILYILYDEALTSRVRSEISTILTPTFHVDVTKLAAAPLLNSIYRETLRLRVASPVGRISSNPEFCLPGGWKVDPGVPIISTNWLGGLDDSFWNTGNVLLNGQPEHPVDMFWPERFLEYPGDSMSGPIRKPEWAGPATEAGSAPKTADDDRQARLVTAGLQGHWFPFGGGASRCPGEALAKQTILTSVVLVLACLEIELVDPVEAMKTGSRHRTLPFGSHSFNRVVPIRVRKR</sequence>
<keyword evidence="9" id="KW-0812">Transmembrane</keyword>
<reference evidence="11" key="1">
    <citation type="journal article" date="2023" name="Mol. Phylogenet. Evol.">
        <title>Genome-scale phylogeny and comparative genomics of the fungal order Sordariales.</title>
        <authorList>
            <person name="Hensen N."/>
            <person name="Bonometti L."/>
            <person name="Westerberg I."/>
            <person name="Brannstrom I.O."/>
            <person name="Guillou S."/>
            <person name="Cros-Aarteil S."/>
            <person name="Calhoun S."/>
            <person name="Haridas S."/>
            <person name="Kuo A."/>
            <person name="Mondo S."/>
            <person name="Pangilinan J."/>
            <person name="Riley R."/>
            <person name="LaButti K."/>
            <person name="Andreopoulos B."/>
            <person name="Lipzen A."/>
            <person name="Chen C."/>
            <person name="Yan M."/>
            <person name="Daum C."/>
            <person name="Ng V."/>
            <person name="Clum A."/>
            <person name="Steindorff A."/>
            <person name="Ohm R.A."/>
            <person name="Martin F."/>
            <person name="Silar P."/>
            <person name="Natvig D.O."/>
            <person name="Lalanne C."/>
            <person name="Gautier V."/>
            <person name="Ament-Velasquez S.L."/>
            <person name="Kruys A."/>
            <person name="Hutchinson M.I."/>
            <person name="Powell A.J."/>
            <person name="Barry K."/>
            <person name="Miller A.N."/>
            <person name="Grigoriev I.V."/>
            <person name="Debuchy R."/>
            <person name="Gladieux P."/>
            <person name="Hiltunen Thoren M."/>
            <person name="Johannesson H."/>
        </authorList>
    </citation>
    <scope>NUCLEOTIDE SEQUENCE [LARGE SCALE GENOMIC DNA]</scope>
    <source>
        <strain evidence="11">CBS 340.73</strain>
    </source>
</reference>
<dbReference type="InterPro" id="IPR001128">
    <property type="entry name" value="Cyt_P450"/>
</dbReference>
<keyword evidence="5 7" id="KW-0408">Iron</keyword>
<dbReference type="EMBL" id="MU853994">
    <property type="protein sequence ID" value="KAK3934402.1"/>
    <property type="molecule type" value="Genomic_DNA"/>
</dbReference>
<evidence type="ECO:0000313" key="11">
    <source>
        <dbReference type="Proteomes" id="UP001303473"/>
    </source>
</evidence>
<dbReference type="GO" id="GO:0020037">
    <property type="term" value="F:heme binding"/>
    <property type="evidence" value="ECO:0007669"/>
    <property type="project" value="InterPro"/>
</dbReference>
<feature type="region of interest" description="Disordered" evidence="8">
    <location>
        <begin position="375"/>
        <end position="396"/>
    </location>
</feature>
<keyword evidence="6" id="KW-0503">Monooxygenase</keyword>
<keyword evidence="9" id="KW-1133">Transmembrane helix</keyword>
<comment type="caution">
    <text evidence="10">The sequence shown here is derived from an EMBL/GenBank/DDBJ whole genome shotgun (WGS) entry which is preliminary data.</text>
</comment>
<keyword evidence="9" id="KW-0472">Membrane</keyword>
<proteinExistence type="inferred from homology"/>
<comment type="similarity">
    <text evidence="2">Belongs to the cytochrome P450 family.</text>
</comment>
<evidence type="ECO:0000256" key="4">
    <source>
        <dbReference type="ARBA" id="ARBA00022723"/>
    </source>
</evidence>
<dbReference type="InterPro" id="IPR036396">
    <property type="entry name" value="Cyt_P450_sf"/>
</dbReference>
<dbReference type="AlphaFoldDB" id="A0AAN6MVT4"/>
<dbReference type="InterPro" id="IPR002403">
    <property type="entry name" value="Cyt_P450_E_grp-IV"/>
</dbReference>
<organism evidence="10 11">
    <name type="scientific">Diplogelasinospora grovesii</name>
    <dbReference type="NCBI Taxonomy" id="303347"/>
    <lineage>
        <taxon>Eukaryota</taxon>
        <taxon>Fungi</taxon>
        <taxon>Dikarya</taxon>
        <taxon>Ascomycota</taxon>
        <taxon>Pezizomycotina</taxon>
        <taxon>Sordariomycetes</taxon>
        <taxon>Sordariomycetidae</taxon>
        <taxon>Sordariales</taxon>
        <taxon>Diplogelasinosporaceae</taxon>
        <taxon>Diplogelasinospora</taxon>
    </lineage>
</organism>
<keyword evidence="6" id="KW-0560">Oxidoreductase</keyword>
<keyword evidence="4 7" id="KW-0479">Metal-binding</keyword>
<dbReference type="Pfam" id="PF00067">
    <property type="entry name" value="p450"/>
    <property type="match status" value="1"/>
</dbReference>
<dbReference type="GO" id="GO:0005506">
    <property type="term" value="F:iron ion binding"/>
    <property type="evidence" value="ECO:0007669"/>
    <property type="project" value="InterPro"/>
</dbReference>
<gene>
    <name evidence="10" type="ORF">QBC46DRAFT_462642</name>
</gene>
<evidence type="ECO:0000256" key="6">
    <source>
        <dbReference type="ARBA" id="ARBA00023033"/>
    </source>
</evidence>
<dbReference type="GO" id="GO:0008395">
    <property type="term" value="F:steroid hydroxylase activity"/>
    <property type="evidence" value="ECO:0007669"/>
    <property type="project" value="TreeGrafter"/>
</dbReference>
<dbReference type="PANTHER" id="PTHR24304">
    <property type="entry name" value="CYTOCHROME P450 FAMILY 7"/>
    <property type="match status" value="1"/>
</dbReference>
<keyword evidence="11" id="KW-1185">Reference proteome</keyword>
<evidence type="ECO:0000256" key="7">
    <source>
        <dbReference type="PIRSR" id="PIRSR602403-1"/>
    </source>
</evidence>
<dbReference type="GO" id="GO:0016705">
    <property type="term" value="F:oxidoreductase activity, acting on paired donors, with incorporation or reduction of molecular oxygen"/>
    <property type="evidence" value="ECO:0007669"/>
    <property type="project" value="InterPro"/>
</dbReference>
<evidence type="ECO:0000256" key="2">
    <source>
        <dbReference type="ARBA" id="ARBA00010617"/>
    </source>
</evidence>
<evidence type="ECO:0000256" key="3">
    <source>
        <dbReference type="ARBA" id="ARBA00022617"/>
    </source>
</evidence>
<dbReference type="InterPro" id="IPR050529">
    <property type="entry name" value="CYP450_sterol_14alpha_dmase"/>
</dbReference>
<comment type="cofactor">
    <cofactor evidence="1 7">
        <name>heme</name>
        <dbReference type="ChEBI" id="CHEBI:30413"/>
    </cofactor>
</comment>
<accession>A0AAN6MVT4</accession>
<feature type="binding site" description="axial binding residue" evidence="7">
    <location>
        <position position="422"/>
    </location>
    <ligand>
        <name>heme</name>
        <dbReference type="ChEBI" id="CHEBI:30413"/>
    </ligand>
    <ligandPart>
        <name>Fe</name>
        <dbReference type="ChEBI" id="CHEBI:18248"/>
    </ligandPart>
</feature>
<evidence type="ECO:0000256" key="8">
    <source>
        <dbReference type="SAM" id="MobiDB-lite"/>
    </source>
</evidence>
<evidence type="ECO:0000313" key="10">
    <source>
        <dbReference type="EMBL" id="KAK3934402.1"/>
    </source>
</evidence>
<protein>
    <submittedName>
        <fullName evidence="10">Cytochrome P450</fullName>
    </submittedName>
</protein>
<keyword evidence="3 7" id="KW-0349">Heme</keyword>
<feature type="transmembrane region" description="Helical" evidence="9">
    <location>
        <begin position="231"/>
        <end position="255"/>
    </location>
</feature>
<evidence type="ECO:0000256" key="9">
    <source>
        <dbReference type="SAM" id="Phobius"/>
    </source>
</evidence>
<dbReference type="SUPFAM" id="SSF48264">
    <property type="entry name" value="Cytochrome P450"/>
    <property type="match status" value="1"/>
</dbReference>
<dbReference type="PANTHER" id="PTHR24304:SF2">
    <property type="entry name" value="24-HYDROXYCHOLESTEROL 7-ALPHA-HYDROXYLASE"/>
    <property type="match status" value="1"/>
</dbReference>
<dbReference type="Proteomes" id="UP001303473">
    <property type="component" value="Unassembled WGS sequence"/>
</dbReference>
<dbReference type="PRINTS" id="PR00465">
    <property type="entry name" value="EP450IV"/>
</dbReference>
<name>A0AAN6MVT4_9PEZI</name>
<dbReference type="Gene3D" id="1.10.630.10">
    <property type="entry name" value="Cytochrome P450"/>
    <property type="match status" value="1"/>
</dbReference>